<proteinExistence type="predicted"/>
<dbReference type="AlphaFoldDB" id="A0A1I7X197"/>
<sequence length="477" mass="54665">MHLHRRHSGLDSKGRLHISCDDMADIYKNFHISLNETYWNTASNHKSEFQLLRAVYVFSHNDTFYKLTILLHFAALFSLYKDVAKEEFIVNLYRRAEEYIRYDQYKLNSSEKKHGSEYFEAIQFIYRLRKEGKTAKQQTDEKEEKEAVKNEPGDEMKTCDVCINDLYSLCVDGSLPKIEVSLHEVKPKPSKLATDVRKSQYIDPNNPPPKPARVLPLKNFDTTFSSSSELLPSLIPSINDNLAIECKENSTGYNKKSEDSDTMNHSIYKTISRDTTPISAVLDNNDYIPLQNSSEVTVLQNCNSPKYVNDDVKPSNSSTRKNSTIPDQPVLLESYDYKSEFEKRFAKKKISIVPVTIPVIPKPHKDDTVYSYRRKGLFNDLDSRKSSRVTLQDEEEKNKSFEESQIIISADISTSCDKTNFESENHLLGNVELASGIDSKKIADNIVRAVREEKAVSQVIHLETKTLCKELEEVTDV</sequence>
<feature type="compositionally biased region" description="Polar residues" evidence="1">
    <location>
        <begin position="314"/>
        <end position="325"/>
    </location>
</feature>
<protein>
    <submittedName>
        <fullName evidence="3">BUB1 N-terminal domain-containing protein</fullName>
    </submittedName>
</protein>
<evidence type="ECO:0000256" key="1">
    <source>
        <dbReference type="SAM" id="MobiDB-lite"/>
    </source>
</evidence>
<dbReference type="Proteomes" id="UP000095283">
    <property type="component" value="Unplaced"/>
</dbReference>
<evidence type="ECO:0000313" key="2">
    <source>
        <dbReference type="Proteomes" id="UP000095283"/>
    </source>
</evidence>
<reference evidence="3" key="1">
    <citation type="submission" date="2016-11" db="UniProtKB">
        <authorList>
            <consortium name="WormBaseParasite"/>
        </authorList>
    </citation>
    <scope>IDENTIFICATION</scope>
</reference>
<accession>A0A1I7X197</accession>
<dbReference type="WBParaSite" id="Hba_11228">
    <property type="protein sequence ID" value="Hba_11228"/>
    <property type="gene ID" value="Hba_11228"/>
</dbReference>
<keyword evidence="2" id="KW-1185">Reference proteome</keyword>
<feature type="region of interest" description="Disordered" evidence="1">
    <location>
        <begin position="305"/>
        <end position="325"/>
    </location>
</feature>
<evidence type="ECO:0000313" key="3">
    <source>
        <dbReference type="WBParaSite" id="Hba_11228"/>
    </source>
</evidence>
<name>A0A1I7X197_HETBA</name>
<organism evidence="2 3">
    <name type="scientific">Heterorhabditis bacteriophora</name>
    <name type="common">Entomopathogenic nematode worm</name>
    <dbReference type="NCBI Taxonomy" id="37862"/>
    <lineage>
        <taxon>Eukaryota</taxon>
        <taxon>Metazoa</taxon>
        <taxon>Ecdysozoa</taxon>
        <taxon>Nematoda</taxon>
        <taxon>Chromadorea</taxon>
        <taxon>Rhabditida</taxon>
        <taxon>Rhabditina</taxon>
        <taxon>Rhabditomorpha</taxon>
        <taxon>Strongyloidea</taxon>
        <taxon>Heterorhabditidae</taxon>
        <taxon>Heterorhabditis</taxon>
    </lineage>
</organism>